<gene>
    <name evidence="2" type="ORF">B0T23DRAFT_324465</name>
</gene>
<dbReference type="AlphaFoldDB" id="A0AAJ0MN32"/>
<name>A0AAJ0MN32_9PEZI</name>
<feature type="region of interest" description="Disordered" evidence="1">
    <location>
        <begin position="514"/>
        <end position="533"/>
    </location>
</feature>
<proteinExistence type="predicted"/>
<dbReference type="Proteomes" id="UP001285908">
    <property type="component" value="Unassembled WGS sequence"/>
</dbReference>
<organism evidence="2 3">
    <name type="scientific">Neurospora hispaniola</name>
    <dbReference type="NCBI Taxonomy" id="588809"/>
    <lineage>
        <taxon>Eukaryota</taxon>
        <taxon>Fungi</taxon>
        <taxon>Dikarya</taxon>
        <taxon>Ascomycota</taxon>
        <taxon>Pezizomycotina</taxon>
        <taxon>Sordariomycetes</taxon>
        <taxon>Sordariomycetidae</taxon>
        <taxon>Sordariales</taxon>
        <taxon>Sordariaceae</taxon>
        <taxon>Neurospora</taxon>
    </lineage>
</organism>
<evidence type="ECO:0000313" key="3">
    <source>
        <dbReference type="Proteomes" id="UP001285908"/>
    </source>
</evidence>
<sequence length="575" mass="64461">EKAVTVGSYTVNSSLICSVRTPRRCFISSSTYQIFLEQPIHSRVVRPRAIADVYDLLATLTGLPPLEFHVTTSTRNAKSNRAPTAQNMSHSSRVLGLAICCRRPLIVLQRAHVAKSRPHMPRSLQCDSNTQHISAYAQLRTLRSFSSTPATTAGKRKDSGSDALVQYTVQRGRVWLPDREKWIRPWKPDDIETFASGWIRGDSLSRVFKRMGRDDVDLDEVAFYKKLIVQLCRQRDPSLPSDTHKFDWGPGYHDVQGIDQAEERRRLLNSKIKRRLRSIYDALLDCYPHPEWVSGLQKKSPNQWIDQIVDILSDPVREILASPYPPTIAKLKELPWLEVNEQNAGVELGVYGLIERPTQSQSYKTADASLYVGSAASHRGGLLLRLVTHYFARHKTLGAKSATWIQDAALNLTMPKFPFILLRLPNPMASKTPTKILEDLQLIVLAEALFMVYLGAMSTFQGKHHPLARASPWDVEDIAYRGVSGANPLWEAYGAAKLQEHGHEHDRRLFARPNEWPGWPAKNQKNVKSQKDSDDEAIAAILAAANIKAFPGTLGSRSSSQKSQKKASVPGGKGR</sequence>
<reference evidence="2 3" key="1">
    <citation type="journal article" date="2023" name="Mol. Phylogenet. Evol.">
        <title>Genome-scale phylogeny and comparative genomics of the fungal order Sordariales.</title>
        <authorList>
            <person name="Hensen N."/>
            <person name="Bonometti L."/>
            <person name="Westerberg I."/>
            <person name="Brannstrom I.O."/>
            <person name="Guillou S."/>
            <person name="Cros-Aarteil S."/>
            <person name="Calhoun S."/>
            <person name="Haridas S."/>
            <person name="Kuo A."/>
            <person name="Mondo S."/>
            <person name="Pangilinan J."/>
            <person name="Riley R."/>
            <person name="LaButti K."/>
            <person name="Andreopoulos B."/>
            <person name="Lipzen A."/>
            <person name="Chen C."/>
            <person name="Yan M."/>
            <person name="Daum C."/>
            <person name="Ng V."/>
            <person name="Clum A."/>
            <person name="Steindorff A."/>
            <person name="Ohm R.A."/>
            <person name="Martin F."/>
            <person name="Silar P."/>
            <person name="Natvig D.O."/>
            <person name="Lalanne C."/>
            <person name="Gautier V."/>
            <person name="Ament-Velasquez S.L."/>
            <person name="Kruys A."/>
            <person name="Hutchinson M.I."/>
            <person name="Powell A.J."/>
            <person name="Barry K."/>
            <person name="Miller A.N."/>
            <person name="Grigoriev I.V."/>
            <person name="Debuchy R."/>
            <person name="Gladieux P."/>
            <person name="Hiltunen Thoren M."/>
            <person name="Johannesson H."/>
        </authorList>
    </citation>
    <scope>NUCLEOTIDE SEQUENCE [LARGE SCALE GENOMIC DNA]</scope>
    <source>
        <strain evidence="2 3">FGSC 10403</strain>
    </source>
</reference>
<comment type="caution">
    <text evidence="2">The sequence shown here is derived from an EMBL/GenBank/DDBJ whole genome shotgun (WGS) entry which is preliminary data.</text>
</comment>
<keyword evidence="3" id="KW-1185">Reference proteome</keyword>
<dbReference type="EMBL" id="JAULSX010000008">
    <property type="protein sequence ID" value="KAK3486919.1"/>
    <property type="molecule type" value="Genomic_DNA"/>
</dbReference>
<dbReference type="RefSeq" id="XP_062689476.1">
    <property type="nucleotide sequence ID" value="XM_062835429.1"/>
</dbReference>
<feature type="region of interest" description="Disordered" evidence="1">
    <location>
        <begin position="552"/>
        <end position="575"/>
    </location>
</feature>
<evidence type="ECO:0000313" key="2">
    <source>
        <dbReference type="EMBL" id="KAK3486919.1"/>
    </source>
</evidence>
<accession>A0AAJ0MN32</accession>
<evidence type="ECO:0000256" key="1">
    <source>
        <dbReference type="SAM" id="MobiDB-lite"/>
    </source>
</evidence>
<feature type="non-terminal residue" evidence="2">
    <location>
        <position position="1"/>
    </location>
</feature>
<dbReference type="GeneID" id="87873051"/>
<feature type="compositionally biased region" description="Low complexity" evidence="1">
    <location>
        <begin position="556"/>
        <end position="568"/>
    </location>
</feature>
<protein>
    <submittedName>
        <fullName evidence="2">Uncharacterized protein</fullName>
    </submittedName>
</protein>